<dbReference type="EMBL" id="MHQZ01000014">
    <property type="protein sequence ID" value="OHA14291.1"/>
    <property type="molecule type" value="Genomic_DNA"/>
</dbReference>
<sequence length="148" mass="17027">MIIQNLKLSSIIIKTNVALLILVIAIFAFTKLINSNELLYSTPLDIFFPVIIIIALNLIAYDLFSILFYFLNINYKFSLLLKNTAVSLLIVLSSYFIMYYIVGDISEEIRYAFIYVGALVISVLFIIIFTIYNMLKLRKEVKGLNKYA</sequence>
<keyword evidence="1" id="KW-0812">Transmembrane</keyword>
<proteinExistence type="predicted"/>
<reference evidence="2 3" key="1">
    <citation type="journal article" date="2016" name="Nat. Commun.">
        <title>Thousands of microbial genomes shed light on interconnected biogeochemical processes in an aquifer system.</title>
        <authorList>
            <person name="Anantharaman K."/>
            <person name="Brown C.T."/>
            <person name="Hug L.A."/>
            <person name="Sharon I."/>
            <person name="Castelle C.J."/>
            <person name="Probst A.J."/>
            <person name="Thomas B.C."/>
            <person name="Singh A."/>
            <person name="Wilkins M.J."/>
            <person name="Karaoz U."/>
            <person name="Brodie E.L."/>
            <person name="Williams K.H."/>
            <person name="Hubbard S.S."/>
            <person name="Banfield J.F."/>
        </authorList>
    </citation>
    <scope>NUCLEOTIDE SEQUENCE [LARGE SCALE GENOMIC DNA]</scope>
</reference>
<organism evidence="2 3">
    <name type="scientific">Candidatus Tagabacteria bacterium RIFCSPLOWO2_01_FULL_39_11</name>
    <dbReference type="NCBI Taxonomy" id="1802295"/>
    <lineage>
        <taxon>Bacteria</taxon>
        <taxon>Candidatus Tagaibacteriota</taxon>
    </lineage>
</organism>
<keyword evidence="1" id="KW-0472">Membrane</keyword>
<gene>
    <name evidence="2" type="ORF">A2909_00130</name>
</gene>
<feature type="transmembrane region" description="Helical" evidence="1">
    <location>
        <begin position="12"/>
        <end position="34"/>
    </location>
</feature>
<name>A0A1G2LU12_9BACT</name>
<evidence type="ECO:0000256" key="1">
    <source>
        <dbReference type="SAM" id="Phobius"/>
    </source>
</evidence>
<comment type="caution">
    <text evidence="2">The sequence shown here is derived from an EMBL/GenBank/DDBJ whole genome shotgun (WGS) entry which is preliminary data.</text>
</comment>
<feature type="transmembrane region" description="Helical" evidence="1">
    <location>
        <begin position="113"/>
        <end position="135"/>
    </location>
</feature>
<feature type="transmembrane region" description="Helical" evidence="1">
    <location>
        <begin position="46"/>
        <end position="71"/>
    </location>
</feature>
<dbReference type="AlphaFoldDB" id="A0A1G2LU12"/>
<feature type="transmembrane region" description="Helical" evidence="1">
    <location>
        <begin position="83"/>
        <end position="101"/>
    </location>
</feature>
<protein>
    <submittedName>
        <fullName evidence="2">Uncharacterized protein</fullName>
    </submittedName>
</protein>
<dbReference type="Proteomes" id="UP000178302">
    <property type="component" value="Unassembled WGS sequence"/>
</dbReference>
<keyword evidence="1" id="KW-1133">Transmembrane helix</keyword>
<evidence type="ECO:0000313" key="3">
    <source>
        <dbReference type="Proteomes" id="UP000178302"/>
    </source>
</evidence>
<evidence type="ECO:0000313" key="2">
    <source>
        <dbReference type="EMBL" id="OHA14291.1"/>
    </source>
</evidence>
<accession>A0A1G2LU12</accession>